<gene>
    <name evidence="3" type="ORF">DDIC_02470</name>
</gene>
<name>A0A4V1CX27_DESDE</name>
<dbReference type="Proteomes" id="UP000297065">
    <property type="component" value="Chromosome"/>
</dbReference>
<dbReference type="Pfam" id="PF22725">
    <property type="entry name" value="GFO_IDH_MocA_C3"/>
    <property type="match status" value="1"/>
</dbReference>
<dbReference type="OrthoDB" id="9782091at2"/>
<dbReference type="Gene3D" id="3.30.360.10">
    <property type="entry name" value="Dihydrodipicolinate Reductase, domain 2"/>
    <property type="match status" value="1"/>
</dbReference>
<dbReference type="InterPro" id="IPR000683">
    <property type="entry name" value="Gfo/Idh/MocA-like_OxRdtase_N"/>
</dbReference>
<dbReference type="EMBL" id="CP036295">
    <property type="protein sequence ID" value="QCC84760.1"/>
    <property type="molecule type" value="Genomic_DNA"/>
</dbReference>
<sequence>MTNPTVLVWGHGSIGARHARLADELGASVICVSSRDGLPFPSVRRLCDLPGGFVPEVVVVATPTALHAEHLRMACSLGARLVLVEKPLVSTTAEIGSWLTQEQRQRIAVAYNLRFHPAVQRLRALLEGKRLLALHLHVGQYLPSWRPGQDYRQSYSSSRQLGGGVLRDLSHELDLACMLAGPWNRVAALSGRVSHLQIESEDSVTVLAEHAGCPQVSIHLDYLQTPARREIVAVLEDGGVSLNLLNGRLGYDGKEELYQCERDTAYRGQMQAALSEKTEFLCSFSQGLDVVSYIDAIEAAVARQEWVWRANQ</sequence>
<evidence type="ECO:0000259" key="1">
    <source>
        <dbReference type="Pfam" id="PF01408"/>
    </source>
</evidence>
<dbReference type="GO" id="GO:0000166">
    <property type="term" value="F:nucleotide binding"/>
    <property type="evidence" value="ECO:0007669"/>
    <property type="project" value="InterPro"/>
</dbReference>
<evidence type="ECO:0000313" key="4">
    <source>
        <dbReference type="Proteomes" id="UP000297065"/>
    </source>
</evidence>
<dbReference type="PANTHER" id="PTHR43377">
    <property type="entry name" value="BILIVERDIN REDUCTASE A"/>
    <property type="match status" value="1"/>
</dbReference>
<proteinExistence type="predicted"/>
<dbReference type="AlphaFoldDB" id="A0A4V1CX27"/>
<protein>
    <submittedName>
        <fullName evidence="3">Gfo/Idh/MocA family oxidoreductase</fullName>
    </submittedName>
</protein>
<evidence type="ECO:0000259" key="2">
    <source>
        <dbReference type="Pfam" id="PF22725"/>
    </source>
</evidence>
<dbReference type="PANTHER" id="PTHR43377:SF1">
    <property type="entry name" value="BILIVERDIN REDUCTASE A"/>
    <property type="match status" value="1"/>
</dbReference>
<reference evidence="3 4" key="1">
    <citation type="submission" date="2019-02" db="EMBL/GenBank/DDBJ databases">
        <title>Complete Genome Sequence of Desulfovibrio desulfuricans IC1, a Sulfonate Utilizing Anaerobe.</title>
        <authorList>
            <person name="Day L.A."/>
            <person name="De Leon K.B."/>
            <person name="Wall J.D."/>
        </authorList>
    </citation>
    <scope>NUCLEOTIDE SEQUENCE [LARGE SCALE GENOMIC DNA]</scope>
    <source>
        <strain evidence="3 4">IC1</strain>
    </source>
</reference>
<dbReference type="RefSeq" id="WP_136398986.1">
    <property type="nucleotide sequence ID" value="NZ_CP036295.1"/>
</dbReference>
<dbReference type="Gene3D" id="3.40.50.720">
    <property type="entry name" value="NAD(P)-binding Rossmann-like Domain"/>
    <property type="match status" value="1"/>
</dbReference>
<dbReference type="InterPro" id="IPR036291">
    <property type="entry name" value="NAD(P)-bd_dom_sf"/>
</dbReference>
<evidence type="ECO:0000313" key="3">
    <source>
        <dbReference type="EMBL" id="QCC84760.1"/>
    </source>
</evidence>
<dbReference type="SUPFAM" id="SSF55347">
    <property type="entry name" value="Glyceraldehyde-3-phosphate dehydrogenase-like, C-terminal domain"/>
    <property type="match status" value="1"/>
</dbReference>
<dbReference type="InterPro" id="IPR055170">
    <property type="entry name" value="GFO_IDH_MocA-like_dom"/>
</dbReference>
<organism evidence="3 4">
    <name type="scientific">Desulfovibrio desulfuricans</name>
    <dbReference type="NCBI Taxonomy" id="876"/>
    <lineage>
        <taxon>Bacteria</taxon>
        <taxon>Pseudomonadati</taxon>
        <taxon>Thermodesulfobacteriota</taxon>
        <taxon>Desulfovibrionia</taxon>
        <taxon>Desulfovibrionales</taxon>
        <taxon>Desulfovibrionaceae</taxon>
        <taxon>Desulfovibrio</taxon>
    </lineage>
</organism>
<accession>A0A4V1CX27</accession>
<dbReference type="Pfam" id="PF01408">
    <property type="entry name" value="GFO_IDH_MocA"/>
    <property type="match status" value="1"/>
</dbReference>
<feature type="domain" description="GFO/IDH/MocA-like oxidoreductase" evidence="2">
    <location>
        <begin position="120"/>
        <end position="238"/>
    </location>
</feature>
<dbReference type="InterPro" id="IPR051450">
    <property type="entry name" value="Gfo/Idh/MocA_Oxidoreductases"/>
</dbReference>
<feature type="domain" description="Gfo/Idh/MocA-like oxidoreductase N-terminal" evidence="1">
    <location>
        <begin position="34"/>
        <end position="106"/>
    </location>
</feature>
<dbReference type="SUPFAM" id="SSF51735">
    <property type="entry name" value="NAD(P)-binding Rossmann-fold domains"/>
    <property type="match status" value="1"/>
</dbReference>